<dbReference type="InterPro" id="IPR032867">
    <property type="entry name" value="DYW_dom"/>
</dbReference>
<evidence type="ECO:0000259" key="3">
    <source>
        <dbReference type="Pfam" id="PF14432"/>
    </source>
</evidence>
<feature type="repeat" description="PPR" evidence="2">
    <location>
        <begin position="370"/>
        <end position="404"/>
    </location>
</feature>
<dbReference type="Proteomes" id="UP000886520">
    <property type="component" value="Chromosome 7"/>
</dbReference>
<feature type="repeat" description="PPR" evidence="2">
    <location>
        <begin position="221"/>
        <end position="255"/>
    </location>
</feature>
<feature type="repeat" description="PPR" evidence="2">
    <location>
        <begin position="588"/>
        <end position="622"/>
    </location>
</feature>
<reference evidence="4" key="1">
    <citation type="submission" date="2021-01" db="EMBL/GenBank/DDBJ databases">
        <title>Adiantum capillus-veneris genome.</title>
        <authorList>
            <person name="Fang Y."/>
            <person name="Liao Q."/>
        </authorList>
    </citation>
    <scope>NUCLEOTIDE SEQUENCE</scope>
    <source>
        <strain evidence="4">H3</strain>
        <tissue evidence="4">Leaf</tissue>
    </source>
</reference>
<accession>A0A9D4ZMI4</accession>
<feature type="repeat" description="PPR" evidence="2">
    <location>
        <begin position="151"/>
        <end position="185"/>
    </location>
</feature>
<evidence type="ECO:0000313" key="4">
    <source>
        <dbReference type="EMBL" id="KAI5078190.1"/>
    </source>
</evidence>
<evidence type="ECO:0000256" key="1">
    <source>
        <dbReference type="ARBA" id="ARBA00022737"/>
    </source>
</evidence>
<dbReference type="Gene3D" id="1.25.40.10">
    <property type="entry name" value="Tetratricopeptide repeat domain"/>
    <property type="match status" value="6"/>
</dbReference>
<gene>
    <name evidence="4" type="ORF">GOP47_0008014</name>
</gene>
<organism evidence="4 5">
    <name type="scientific">Adiantum capillus-veneris</name>
    <name type="common">Maidenhair fern</name>
    <dbReference type="NCBI Taxonomy" id="13818"/>
    <lineage>
        <taxon>Eukaryota</taxon>
        <taxon>Viridiplantae</taxon>
        <taxon>Streptophyta</taxon>
        <taxon>Embryophyta</taxon>
        <taxon>Tracheophyta</taxon>
        <taxon>Polypodiopsida</taxon>
        <taxon>Polypodiidae</taxon>
        <taxon>Polypodiales</taxon>
        <taxon>Pteridineae</taxon>
        <taxon>Pteridaceae</taxon>
        <taxon>Vittarioideae</taxon>
        <taxon>Adiantum</taxon>
    </lineage>
</organism>
<feature type="repeat" description="PPR" evidence="2">
    <location>
        <begin position="49"/>
        <end position="83"/>
    </location>
</feature>
<dbReference type="Pfam" id="PF14432">
    <property type="entry name" value="DYW_deaminase"/>
    <property type="match status" value="1"/>
</dbReference>
<dbReference type="AlphaFoldDB" id="A0A9D4ZMI4"/>
<dbReference type="PROSITE" id="PS51375">
    <property type="entry name" value="PPR"/>
    <property type="match status" value="7"/>
</dbReference>
<feature type="domain" description="DYW" evidence="3">
    <location>
        <begin position="817"/>
        <end position="895"/>
    </location>
</feature>
<dbReference type="FunFam" id="1.25.40.10:FF:000285">
    <property type="entry name" value="Pentatricopeptide repeat-containing protein, chloroplastic"/>
    <property type="match status" value="1"/>
</dbReference>
<dbReference type="NCBIfam" id="TIGR00756">
    <property type="entry name" value="PPR"/>
    <property type="match status" value="6"/>
</dbReference>
<feature type="repeat" description="PPR" evidence="2">
    <location>
        <begin position="623"/>
        <end position="658"/>
    </location>
</feature>
<evidence type="ECO:0000256" key="2">
    <source>
        <dbReference type="PROSITE-ProRule" id="PRU00708"/>
    </source>
</evidence>
<dbReference type="GO" id="GO:0003723">
    <property type="term" value="F:RNA binding"/>
    <property type="evidence" value="ECO:0007669"/>
    <property type="project" value="InterPro"/>
</dbReference>
<dbReference type="FunFam" id="1.25.40.10:FF:000158">
    <property type="entry name" value="pentatricopeptide repeat-containing protein At2g33680"/>
    <property type="match status" value="1"/>
</dbReference>
<comment type="caution">
    <text evidence="4">The sequence shown here is derived from an EMBL/GenBank/DDBJ whole genome shotgun (WGS) entry which is preliminary data.</text>
</comment>
<keyword evidence="1" id="KW-0677">Repeat</keyword>
<dbReference type="EMBL" id="JABFUD020000007">
    <property type="protein sequence ID" value="KAI5078190.1"/>
    <property type="molecule type" value="Genomic_DNA"/>
</dbReference>
<evidence type="ECO:0000313" key="5">
    <source>
        <dbReference type="Proteomes" id="UP000886520"/>
    </source>
</evidence>
<dbReference type="Pfam" id="PF13041">
    <property type="entry name" value="PPR_2"/>
    <property type="match status" value="3"/>
</dbReference>
<dbReference type="Pfam" id="PF01535">
    <property type="entry name" value="PPR"/>
    <property type="match status" value="6"/>
</dbReference>
<dbReference type="InterPro" id="IPR011990">
    <property type="entry name" value="TPR-like_helical_dom_sf"/>
</dbReference>
<dbReference type="GO" id="GO:0009451">
    <property type="term" value="P:RNA modification"/>
    <property type="evidence" value="ECO:0007669"/>
    <property type="project" value="InterPro"/>
</dbReference>
<dbReference type="InterPro" id="IPR002885">
    <property type="entry name" value="PPR_rpt"/>
</dbReference>
<dbReference type="GO" id="GO:0048731">
    <property type="term" value="P:system development"/>
    <property type="evidence" value="ECO:0007669"/>
    <property type="project" value="UniProtKB-ARBA"/>
</dbReference>
<dbReference type="OrthoDB" id="185373at2759"/>
<keyword evidence="5" id="KW-1185">Reference proteome</keyword>
<feature type="repeat" description="PPR" evidence="2">
    <location>
        <begin position="487"/>
        <end position="521"/>
    </location>
</feature>
<protein>
    <recommendedName>
        <fullName evidence="3">DYW domain-containing protein</fullName>
    </recommendedName>
</protein>
<dbReference type="PANTHER" id="PTHR47926">
    <property type="entry name" value="PENTATRICOPEPTIDE REPEAT-CONTAINING PROTEIN"/>
    <property type="match status" value="1"/>
</dbReference>
<name>A0A9D4ZMI4_ADICA</name>
<dbReference type="InterPro" id="IPR046960">
    <property type="entry name" value="PPR_At4g14850-like_plant"/>
</dbReference>
<dbReference type="FunFam" id="1.25.40.10:FF:000344">
    <property type="entry name" value="Pentatricopeptide repeat-containing protein"/>
    <property type="match status" value="1"/>
</dbReference>
<sequence>MWAWACRASPSPGTWSANACVPLHNSSSKVAEPNKLRMERAHRLSPLHSVHALASEAKRFCEMGQLDKAFDILSEMDKLGYVPSNGLYWSLLNLCKKKKACTYASQLYSRMGSLLLDSSNYFLAEYLISTLVSCSALDAALEVFYKLPHKTTYSWTAVINGHVESGDALEAIKLYSLMLKEGFQPDEFTCVSLLKACTNTSNLEIGKRIHSYARQNGYHHDAFVGTTLITMYGKCDSMADAEEVFAEMPHRGVMAWTSLLAGYVERGQGRKALLLYRQMWEECLVLDEHSLVVALQACCLIAEKEKGMEIMEGKVHKVIALEIGGALHADARRKGFDSGLYIRNVLVLMYGKCGDIRAAESVFCSLKKKNVALWNAMLSAYTEQDLPDRALQLFKCMHEEGQYPEERSFVISLQACSLLSEKEAAVTVGESLLKLKSLNIGEALRNDAKRKDYDSNLYVSSALLNMYGKCGDLTTAKRLFDGLSQYGIVLWNAMLSAYVEQGQSDNALQLYQQMQAEGLGIDDITLISVLQISGQTGSIDFCRQTYIDLVFGGFDLRPLVTFNLIYAFGKCASMVDAQAVFDSLPVSSLVPWNALISGYAQQGEIEACSYYFKKMQQVGLKPNGETYFSLLAACSSAGQVRQGVRYFNSMVKEHGLTPQIEHYEMMVNLYGYAGELDKVEEMLSRLQMELNASLWLSLLKVCVKHGNLQLGKQAFDCAVCLQPREATAYLLMSTIYVNAGLSDLANHLEISRQKEGALKKDETSWCEHQQRLFSFSVGDHRKLNQHRMYECLLELIRQLKDEAQFLGSKFLLSNAATTKLQPSLCSHSQLLALAFVLVNPPFKKPVRVKKNACICQDCHTLIKLISDVKNVCIIIVDDKCSHLFKRGKCSCHDYFYAHSKGE</sequence>
<proteinExistence type="predicted"/>
<dbReference type="FunFam" id="1.25.40.10:FF:000343">
    <property type="entry name" value="Pentatricopeptide repeat-containing protein At3g58590"/>
    <property type="match status" value="1"/>
</dbReference>
<dbReference type="GO" id="GO:0008270">
    <property type="term" value="F:zinc ion binding"/>
    <property type="evidence" value="ECO:0007669"/>
    <property type="project" value="InterPro"/>
</dbReference>